<organism evidence="1">
    <name type="scientific">bioreactor metagenome</name>
    <dbReference type="NCBI Taxonomy" id="1076179"/>
    <lineage>
        <taxon>unclassified sequences</taxon>
        <taxon>metagenomes</taxon>
        <taxon>ecological metagenomes</taxon>
    </lineage>
</organism>
<protein>
    <submittedName>
        <fullName evidence="1">Uncharacterized protein</fullName>
    </submittedName>
</protein>
<sequence>MFNVVQIAVNMRLTPMQEFSAGIYPYYATRFGNGYGLLVGDISSMG</sequence>
<evidence type="ECO:0000313" key="1">
    <source>
        <dbReference type="EMBL" id="MPN14636.1"/>
    </source>
</evidence>
<name>A0A645FLV0_9ZZZZ</name>
<gene>
    <name evidence="1" type="ORF">SDC9_161963</name>
</gene>
<comment type="caution">
    <text evidence="1">The sequence shown here is derived from an EMBL/GenBank/DDBJ whole genome shotgun (WGS) entry which is preliminary data.</text>
</comment>
<dbReference type="AlphaFoldDB" id="A0A645FLV0"/>
<reference evidence="1" key="1">
    <citation type="submission" date="2019-08" db="EMBL/GenBank/DDBJ databases">
        <authorList>
            <person name="Kucharzyk K."/>
            <person name="Murdoch R.W."/>
            <person name="Higgins S."/>
            <person name="Loffler F."/>
        </authorList>
    </citation>
    <scope>NUCLEOTIDE SEQUENCE</scope>
</reference>
<proteinExistence type="predicted"/>
<dbReference type="EMBL" id="VSSQ01061275">
    <property type="protein sequence ID" value="MPN14636.1"/>
    <property type="molecule type" value="Genomic_DNA"/>
</dbReference>
<accession>A0A645FLV0</accession>